<comment type="caution">
    <text evidence="8">The sequence shown here is derived from an EMBL/GenBank/DDBJ whole genome shotgun (WGS) entry which is preliminary data.</text>
</comment>
<evidence type="ECO:0000313" key="8">
    <source>
        <dbReference type="EMBL" id="MUG67291.1"/>
    </source>
</evidence>
<keyword evidence="9" id="KW-1185">Reference proteome</keyword>
<dbReference type="SUPFAM" id="SSF102712">
    <property type="entry name" value="JAB1/MPN domain"/>
    <property type="match status" value="1"/>
</dbReference>
<comment type="similarity">
    <text evidence="1">Belongs to the UPF0758 family.</text>
</comment>
<dbReference type="Pfam" id="PF04002">
    <property type="entry name" value="RadC"/>
    <property type="match status" value="1"/>
</dbReference>
<dbReference type="Gene3D" id="1.10.150.20">
    <property type="entry name" value="5' to 3' exonuclease, C-terminal subdomain"/>
    <property type="match status" value="1"/>
</dbReference>
<organism evidence="8 9">
    <name type="scientific">Paenibacillus campinasensis</name>
    <dbReference type="NCBI Taxonomy" id="66347"/>
    <lineage>
        <taxon>Bacteria</taxon>
        <taxon>Bacillati</taxon>
        <taxon>Bacillota</taxon>
        <taxon>Bacilli</taxon>
        <taxon>Bacillales</taxon>
        <taxon>Paenibacillaceae</taxon>
        <taxon>Paenibacillus</taxon>
    </lineage>
</organism>
<protein>
    <submittedName>
        <fullName evidence="8">DNA repair protein RadC</fullName>
    </submittedName>
</protein>
<dbReference type="PANTHER" id="PTHR30471:SF3">
    <property type="entry name" value="UPF0758 PROTEIN YEES-RELATED"/>
    <property type="match status" value="1"/>
</dbReference>
<accession>A0ABW9T6N4</accession>
<evidence type="ECO:0000256" key="2">
    <source>
        <dbReference type="ARBA" id="ARBA00022670"/>
    </source>
</evidence>
<gene>
    <name evidence="8" type="primary">radC</name>
    <name evidence="8" type="ORF">GNP94_14980</name>
</gene>
<dbReference type="SUPFAM" id="SSF47781">
    <property type="entry name" value="RuvA domain 2-like"/>
    <property type="match status" value="1"/>
</dbReference>
<evidence type="ECO:0000256" key="3">
    <source>
        <dbReference type="ARBA" id="ARBA00022723"/>
    </source>
</evidence>
<dbReference type="NCBIfam" id="TIGR00608">
    <property type="entry name" value="radc"/>
    <property type="match status" value="1"/>
</dbReference>
<dbReference type="PROSITE" id="PS50249">
    <property type="entry name" value="MPN"/>
    <property type="match status" value="1"/>
</dbReference>
<keyword evidence="2" id="KW-0645">Protease</keyword>
<keyword evidence="4" id="KW-0378">Hydrolase</keyword>
<evidence type="ECO:0000256" key="1">
    <source>
        <dbReference type="ARBA" id="ARBA00010243"/>
    </source>
</evidence>
<dbReference type="PANTHER" id="PTHR30471">
    <property type="entry name" value="DNA REPAIR PROTEIN RADC"/>
    <property type="match status" value="1"/>
</dbReference>
<sequence>MIPNNLFIVKNLLAATLREKPDSYVIESLFNRVTSLQELLELTEEELVEFDGIGPAKAKQIRSVFQLGKFLATSPSAERVTIRNPGDAYEVLKPLLLYQPNEKFVVAGLNTKHHVVFTEVVSSGTVNSCLVTPLLVFRPLLKRNCCSGLIAHSHPSGDPSPSPEDLEFTRNIVKAAEILKLDNLDHIIVGNNCYYSMKEHGVF</sequence>
<evidence type="ECO:0000259" key="7">
    <source>
        <dbReference type="PROSITE" id="PS50249"/>
    </source>
</evidence>
<dbReference type="CDD" id="cd08071">
    <property type="entry name" value="MPN_DUF2466"/>
    <property type="match status" value="1"/>
</dbReference>
<proteinExistence type="inferred from homology"/>
<dbReference type="Gene3D" id="3.40.140.10">
    <property type="entry name" value="Cytidine Deaminase, domain 2"/>
    <property type="match status" value="1"/>
</dbReference>
<keyword evidence="6" id="KW-0482">Metalloprotease</keyword>
<dbReference type="Proteomes" id="UP000435177">
    <property type="component" value="Unassembled WGS sequence"/>
</dbReference>
<evidence type="ECO:0000313" key="9">
    <source>
        <dbReference type="Proteomes" id="UP000435177"/>
    </source>
</evidence>
<evidence type="ECO:0000256" key="5">
    <source>
        <dbReference type="ARBA" id="ARBA00022833"/>
    </source>
</evidence>
<dbReference type="EMBL" id="WOAA01000012">
    <property type="protein sequence ID" value="MUG67291.1"/>
    <property type="molecule type" value="Genomic_DNA"/>
</dbReference>
<dbReference type="InterPro" id="IPR010994">
    <property type="entry name" value="RuvA_2-like"/>
</dbReference>
<dbReference type="InterPro" id="IPR025657">
    <property type="entry name" value="RadC_JAB"/>
</dbReference>
<evidence type="ECO:0000256" key="6">
    <source>
        <dbReference type="ARBA" id="ARBA00023049"/>
    </source>
</evidence>
<keyword evidence="5" id="KW-0862">Zinc</keyword>
<dbReference type="InterPro" id="IPR001405">
    <property type="entry name" value="UPF0758"/>
</dbReference>
<evidence type="ECO:0000256" key="4">
    <source>
        <dbReference type="ARBA" id="ARBA00022801"/>
    </source>
</evidence>
<dbReference type="InterPro" id="IPR037518">
    <property type="entry name" value="MPN"/>
</dbReference>
<reference evidence="8 9" key="1">
    <citation type="submission" date="2019-11" db="EMBL/GenBank/DDBJ databases">
        <title>Draft genome sequences of five Paenibacillus species of dairy origin.</title>
        <authorList>
            <person name="Olajide A.M."/>
            <person name="Chen S."/>
            <person name="Lapointe G."/>
        </authorList>
    </citation>
    <scope>NUCLEOTIDE SEQUENCE [LARGE SCALE GENOMIC DNA]</scope>
    <source>
        <strain evidence="8 9">3CS1</strain>
    </source>
</reference>
<dbReference type="RefSeq" id="WP_155618365.1">
    <property type="nucleotide sequence ID" value="NZ_WOAA01000012.1"/>
</dbReference>
<name>A0ABW9T6N4_9BACL</name>
<feature type="domain" description="MPN" evidence="7">
    <location>
        <begin position="81"/>
        <end position="203"/>
    </location>
</feature>
<keyword evidence="3" id="KW-0479">Metal-binding</keyword>